<protein>
    <submittedName>
        <fullName evidence="1">Unannotated protein</fullName>
    </submittedName>
</protein>
<dbReference type="NCBIfam" id="TIGR03847">
    <property type="entry name" value="conserved hypothetical protein"/>
    <property type="match status" value="1"/>
</dbReference>
<dbReference type="Pfam" id="PF11290">
    <property type="entry name" value="DUF3090"/>
    <property type="match status" value="1"/>
</dbReference>
<dbReference type="EMBL" id="CAFBOH010000043">
    <property type="protein sequence ID" value="CAB4976930.1"/>
    <property type="molecule type" value="Genomic_DNA"/>
</dbReference>
<accession>A0A6J5YPF2</accession>
<dbReference type="AlphaFoldDB" id="A0A6J5YPF2"/>
<proteinExistence type="predicted"/>
<name>A0A6J5YPF2_9ZZZZ</name>
<dbReference type="EMBL" id="CAESAM010000003">
    <property type="protein sequence ID" value="CAB4332034.1"/>
    <property type="molecule type" value="Genomic_DNA"/>
</dbReference>
<reference evidence="1" key="1">
    <citation type="submission" date="2020-05" db="EMBL/GenBank/DDBJ databases">
        <authorList>
            <person name="Chiriac C."/>
            <person name="Salcher M."/>
            <person name="Ghai R."/>
            <person name="Kavagutti S V."/>
        </authorList>
    </citation>
    <scope>NUCLEOTIDE SEQUENCE</scope>
</reference>
<gene>
    <name evidence="2" type="ORF">UFOPK3935_00483</name>
    <name evidence="1" type="ORF">UFOPK4171_00064</name>
</gene>
<evidence type="ECO:0000313" key="1">
    <source>
        <dbReference type="EMBL" id="CAB4332034.1"/>
    </source>
</evidence>
<organism evidence="1">
    <name type="scientific">freshwater metagenome</name>
    <dbReference type="NCBI Taxonomy" id="449393"/>
    <lineage>
        <taxon>unclassified sequences</taxon>
        <taxon>metagenomes</taxon>
        <taxon>ecological metagenomes</taxon>
    </lineage>
</organism>
<sequence>MPRVVYRHEPADRFIVSAIGQPGQREFFIQVRSAEGINTIGVEKEQVRALIIRLEELVTDLRRSGQISKESGRGNLVIDNDPLELPIESDFDVGVIGINWINNQIEIVFQAISSQDEILLDDFDAGPDQIIIKCEIGLAMAFCTRGKNLIASGRSACPFCGLPINMDGHLCPRANGYRR</sequence>
<evidence type="ECO:0000313" key="2">
    <source>
        <dbReference type="EMBL" id="CAB4976930.1"/>
    </source>
</evidence>
<dbReference type="InterPro" id="IPR021441">
    <property type="entry name" value="DUF3090"/>
</dbReference>